<name>A0A246GII2_9FLAO</name>
<sequence length="506" mass="58154">MTNKLKKRNLFLIEYIIFGKNIKIMYKNFLLAVCFLNIIVVNAQSKIIDVFPSEALVYDEDNTLLGKTPYEISKNGSFVLKIKKENFKLLTLEVNNDEKNKEIQNCFANPDKFYTNINNNTVIFNLIPYKAEKQGEIFVGFANPTYKIDENELIGTINESKRYLKSKNINLLLGHTTNLENRIFEAFGDTFVQPVFFDQEKAKKEKSLLLEPRVILKPIIKKINFDLKGKLLREYVGNYSIEMEWFVFDRNDLDNPKFSYNTKVGIYRLKNNYNLLLHDLVYFSQLELLKNEDLYQKFLEIENSYLKETIGNELKINVLCEEKYQENEISGYLDSVVTIESGNSFGSGFFINNEGYILTNFHIGLIIDDYFVTVNGKRIKAEVVKSNKDVDLLLLKINHKSKGLPIIKKDFKKIGQEVFAIGTPLDKTLEKTVTKGIISNYRKMNGVDFIQSDVSINSGNSGGPLINKFGEVLAINTLKMNQSNTNGIGFAIDINYALKMLNIKKL</sequence>
<dbReference type="Pfam" id="PF13365">
    <property type="entry name" value="Trypsin_2"/>
    <property type="match status" value="1"/>
</dbReference>
<dbReference type="InterPro" id="IPR043504">
    <property type="entry name" value="Peptidase_S1_PA_chymotrypsin"/>
</dbReference>
<comment type="caution">
    <text evidence="1">The sequence shown here is derived from an EMBL/GenBank/DDBJ whole genome shotgun (WGS) entry which is preliminary data.</text>
</comment>
<dbReference type="PANTHER" id="PTHR22939:SF129">
    <property type="entry name" value="SERINE PROTEASE HTRA2, MITOCHONDRIAL"/>
    <property type="match status" value="1"/>
</dbReference>
<evidence type="ECO:0000313" key="1">
    <source>
        <dbReference type="EMBL" id="OWP84093.1"/>
    </source>
</evidence>
<accession>A0A246GII2</accession>
<dbReference type="SUPFAM" id="SSF50494">
    <property type="entry name" value="Trypsin-like serine proteases"/>
    <property type="match status" value="1"/>
</dbReference>
<organism evidence="1 2">
    <name type="scientific">Flavobacterium davisii</name>
    <dbReference type="NCBI Taxonomy" id="2906077"/>
    <lineage>
        <taxon>Bacteria</taxon>
        <taxon>Pseudomonadati</taxon>
        <taxon>Bacteroidota</taxon>
        <taxon>Flavobacteriia</taxon>
        <taxon>Flavobacteriales</taxon>
        <taxon>Flavobacteriaceae</taxon>
        <taxon>Flavobacterium</taxon>
    </lineage>
</organism>
<dbReference type="InterPro" id="IPR001940">
    <property type="entry name" value="Peptidase_S1C"/>
</dbReference>
<dbReference type="InterPro" id="IPR009003">
    <property type="entry name" value="Peptidase_S1_PA"/>
</dbReference>
<dbReference type="PRINTS" id="PR00834">
    <property type="entry name" value="PROTEASES2C"/>
</dbReference>
<protein>
    <recommendedName>
        <fullName evidence="3">Serine protease</fullName>
    </recommendedName>
</protein>
<dbReference type="EMBL" id="MTCZ01000055">
    <property type="protein sequence ID" value="OWP84093.1"/>
    <property type="molecule type" value="Genomic_DNA"/>
</dbReference>
<dbReference type="Gene3D" id="2.40.10.10">
    <property type="entry name" value="Trypsin-like serine proteases"/>
    <property type="match status" value="2"/>
</dbReference>
<dbReference type="AlphaFoldDB" id="A0A246GII2"/>
<reference evidence="1 2" key="1">
    <citation type="journal article" date="2017" name="Infect. Genet. Evol.">
        <title>Comparative genome analysis of fish pathogen Flavobacterium columnare reveals extensive sequence diversity within the species.</title>
        <authorList>
            <person name="Kayansamruaj P."/>
            <person name="Dong H.T."/>
            <person name="Hirono I."/>
            <person name="Kondo H."/>
            <person name="Senapin S."/>
            <person name="Rodkhum C."/>
        </authorList>
    </citation>
    <scope>NUCLEOTIDE SEQUENCE [LARGE SCALE GENOMIC DNA]</scope>
    <source>
        <strain evidence="1 2">1215</strain>
    </source>
</reference>
<dbReference type="Proteomes" id="UP000197768">
    <property type="component" value="Unassembled WGS sequence"/>
</dbReference>
<gene>
    <name evidence="1" type="ORF">BWK59_07145</name>
</gene>
<evidence type="ECO:0008006" key="3">
    <source>
        <dbReference type="Google" id="ProtNLM"/>
    </source>
</evidence>
<dbReference type="PANTHER" id="PTHR22939">
    <property type="entry name" value="SERINE PROTEASE FAMILY S1C HTRA-RELATED"/>
    <property type="match status" value="1"/>
</dbReference>
<evidence type="ECO:0000313" key="2">
    <source>
        <dbReference type="Proteomes" id="UP000197768"/>
    </source>
</evidence>
<proteinExistence type="predicted"/>
<dbReference type="GO" id="GO:0004252">
    <property type="term" value="F:serine-type endopeptidase activity"/>
    <property type="evidence" value="ECO:0007669"/>
    <property type="project" value="InterPro"/>
</dbReference>
<dbReference type="GO" id="GO:0006508">
    <property type="term" value="P:proteolysis"/>
    <property type="evidence" value="ECO:0007669"/>
    <property type="project" value="InterPro"/>
</dbReference>